<keyword evidence="9" id="KW-1185">Reference proteome</keyword>
<feature type="compositionally biased region" description="Basic and acidic residues" evidence="5">
    <location>
        <begin position="814"/>
        <end position="823"/>
    </location>
</feature>
<dbReference type="InterPro" id="IPR036383">
    <property type="entry name" value="TSP1_rpt_sf"/>
</dbReference>
<evidence type="ECO:0000256" key="3">
    <source>
        <dbReference type="ARBA" id="ARBA00022737"/>
    </source>
</evidence>
<feature type="domain" description="Reelin" evidence="6">
    <location>
        <begin position="53"/>
        <end position="225"/>
    </location>
</feature>
<name>A0A5E4PQ55_9NEOP</name>
<evidence type="ECO:0000259" key="6">
    <source>
        <dbReference type="PROSITE" id="PS51019"/>
    </source>
</evidence>
<evidence type="ECO:0008006" key="10">
    <source>
        <dbReference type="Google" id="ProtNLM"/>
    </source>
</evidence>
<proteinExistence type="predicted"/>
<dbReference type="GO" id="GO:0031012">
    <property type="term" value="C:extracellular matrix"/>
    <property type="evidence" value="ECO:0007669"/>
    <property type="project" value="TreeGrafter"/>
</dbReference>
<feature type="domain" description="Spondin" evidence="7">
    <location>
        <begin position="226"/>
        <end position="388"/>
    </location>
</feature>
<evidence type="ECO:0000256" key="4">
    <source>
        <dbReference type="ARBA" id="ARBA00023157"/>
    </source>
</evidence>
<accession>A0A5E4PQ55</accession>
<dbReference type="EMBL" id="FZQP02000238">
    <property type="protein sequence ID" value="VVC88146.1"/>
    <property type="molecule type" value="Genomic_DNA"/>
</dbReference>
<comment type="subcellular location">
    <subcellularLocation>
        <location evidence="1">Secreted</location>
        <location evidence="1">Extracellular space</location>
        <location evidence="1">Extracellular matrix</location>
    </subcellularLocation>
</comment>
<dbReference type="Gene3D" id="2.20.100.10">
    <property type="entry name" value="Thrombospondin type-1 (TSP1) repeat"/>
    <property type="match status" value="1"/>
</dbReference>
<dbReference type="AlphaFoldDB" id="A0A5E4PQ55"/>
<dbReference type="Pfam" id="PF02014">
    <property type="entry name" value="Reeler"/>
    <property type="match status" value="1"/>
</dbReference>
<dbReference type="InterPro" id="IPR038678">
    <property type="entry name" value="Spondin_N_sf"/>
</dbReference>
<evidence type="ECO:0000313" key="9">
    <source>
        <dbReference type="Proteomes" id="UP000324832"/>
    </source>
</evidence>
<dbReference type="PANTHER" id="PTHR11311">
    <property type="entry name" value="SPONDIN"/>
    <property type="match status" value="1"/>
</dbReference>
<evidence type="ECO:0000313" key="8">
    <source>
        <dbReference type="EMBL" id="VVC88146.1"/>
    </source>
</evidence>
<protein>
    <recommendedName>
        <fullName evidence="10">Spondin-1</fullName>
    </recommendedName>
</protein>
<dbReference type="NCBIfam" id="NF038123">
    <property type="entry name" value="NF038123_dom"/>
    <property type="match status" value="1"/>
</dbReference>
<keyword evidence="2" id="KW-0272">Extracellular matrix</keyword>
<dbReference type="CDD" id="cd08544">
    <property type="entry name" value="Reeler"/>
    <property type="match status" value="1"/>
</dbReference>
<evidence type="ECO:0000259" key="7">
    <source>
        <dbReference type="PROSITE" id="PS51020"/>
    </source>
</evidence>
<dbReference type="InterPro" id="IPR002861">
    <property type="entry name" value="Reeler_dom"/>
</dbReference>
<feature type="region of interest" description="Disordered" evidence="5">
    <location>
        <begin position="803"/>
        <end position="823"/>
    </location>
</feature>
<dbReference type="PROSITE" id="PS51019">
    <property type="entry name" value="REELIN"/>
    <property type="match status" value="1"/>
</dbReference>
<evidence type="ECO:0000256" key="5">
    <source>
        <dbReference type="SAM" id="MobiDB-lite"/>
    </source>
</evidence>
<gene>
    <name evidence="8" type="ORF">LSINAPIS_LOCUS1583</name>
</gene>
<dbReference type="InterPro" id="IPR042307">
    <property type="entry name" value="Reeler_sf"/>
</dbReference>
<sequence>MKQPYYYSHETQYLNNLVVRNFSLFSIYRHTVCVHQLRLKLDCSMADIQFVLCLTLIIIRADVLCFRCDRRPYGSMSQSSAPDGRYKLEVEGTDDTYIPEQLYIVRLTETDGASTFTGFMISAEGDVKQDPKNPRKLIALSSGELKPQSTLTAKYSDRCLYSVEHAVATPKSVVEVYWQAPASGNGCVTLRAMVAENKDTWYEDGSPLTLRMCEDMRQPDDVTPQLNYECQICDEAKYELTFTGIWSRNTHPRFYPENEWLPRYSDLAGASHAAELILWTPGSLATDGKGHGYRKMGNPTYAFFRTDRVNHVVTAAVGLHPSPDWFLGVSRFELCQEDNTWLPERELNLYPWDAGTDNGVSYESANFPTFPQDAISRVQTSSYDKNSPFYEMDMKDLHPFGKLRIKLVKVYHKECVSEEETETNAPLVTDPESSEDCPMSQWQEWSPCEGPCEGGKVTGYKWRERFHLVDGADPSTRKEVPRFCKNHYEDFERFELLRFKTREDTKPNEKNPRKPILLDAGSIRVSPEFPSKPSPNCKNSVIQSDITPKTFVEAIWLAPPKDNKCVTVYAVLAVKEDVWYNFEGPLSKRVCEDRRNAEDMQPAVNDDCRVCEDARYMVMFDGIWSYNTHPYMFPESRSLARFSDVVGASHSNRYSVYQFNSDASAGLQMLAEQGNTTELEIAIQSQLGSSVRTIIKAASQPQPNMATVATFRVTKVHHLVSLVTAILPSPDWFLGVSNMELCDAITNRWAPNLTLNLYPLDAETMPPQPISSAPINKDIPKEQMRPFAKLKFELIRTYQTPDCSTESPVDLNLEDSKDDDKDTNEYVAPTTQEAEEVTISIAPGSSPDCPITEWEEWLPCEGECENNRLKGFQSRFRYHIVDGVPVGKYVENGPKMEDKEISPYCLENYPDSETQECEESCDEEEETVAQRRIW</sequence>
<dbReference type="GO" id="GO:0007155">
    <property type="term" value="P:cell adhesion"/>
    <property type="evidence" value="ECO:0007669"/>
    <property type="project" value="TreeGrafter"/>
</dbReference>
<dbReference type="Pfam" id="PF06468">
    <property type="entry name" value="Spond_N"/>
    <property type="match status" value="3"/>
</dbReference>
<evidence type="ECO:0000256" key="2">
    <source>
        <dbReference type="ARBA" id="ARBA00022530"/>
    </source>
</evidence>
<keyword evidence="2" id="KW-0964">Secreted</keyword>
<dbReference type="Gene3D" id="2.60.40.2130">
    <property type="entry name" value="F-spondin domain"/>
    <property type="match status" value="3"/>
</dbReference>
<reference evidence="8 9" key="1">
    <citation type="submission" date="2017-07" db="EMBL/GenBank/DDBJ databases">
        <authorList>
            <person name="Talla V."/>
            <person name="Backstrom N."/>
        </authorList>
    </citation>
    <scope>NUCLEOTIDE SEQUENCE [LARGE SCALE GENOMIC DNA]</scope>
</reference>
<dbReference type="Gene3D" id="2.60.40.4060">
    <property type="entry name" value="Reeler domain"/>
    <property type="match status" value="2"/>
</dbReference>
<evidence type="ECO:0000256" key="1">
    <source>
        <dbReference type="ARBA" id="ARBA00004498"/>
    </source>
</evidence>
<dbReference type="PANTHER" id="PTHR11311:SF16">
    <property type="entry name" value="SPONDIN-1"/>
    <property type="match status" value="1"/>
</dbReference>
<dbReference type="Proteomes" id="UP000324832">
    <property type="component" value="Unassembled WGS sequence"/>
</dbReference>
<dbReference type="PROSITE" id="PS51020">
    <property type="entry name" value="SPONDIN"/>
    <property type="match status" value="2"/>
</dbReference>
<keyword evidence="4" id="KW-1015">Disulfide bond</keyword>
<organism evidence="8 9">
    <name type="scientific">Leptidea sinapis</name>
    <dbReference type="NCBI Taxonomy" id="189913"/>
    <lineage>
        <taxon>Eukaryota</taxon>
        <taxon>Metazoa</taxon>
        <taxon>Ecdysozoa</taxon>
        <taxon>Arthropoda</taxon>
        <taxon>Hexapoda</taxon>
        <taxon>Insecta</taxon>
        <taxon>Pterygota</taxon>
        <taxon>Neoptera</taxon>
        <taxon>Endopterygota</taxon>
        <taxon>Lepidoptera</taxon>
        <taxon>Glossata</taxon>
        <taxon>Ditrysia</taxon>
        <taxon>Papilionoidea</taxon>
        <taxon>Pieridae</taxon>
        <taxon>Dismorphiinae</taxon>
        <taxon>Leptidea</taxon>
    </lineage>
</organism>
<keyword evidence="3" id="KW-0677">Repeat</keyword>
<feature type="domain" description="Spondin" evidence="7">
    <location>
        <begin position="604"/>
        <end position="801"/>
    </location>
</feature>
<dbReference type="InterPro" id="IPR009465">
    <property type="entry name" value="Spondin_N"/>
</dbReference>
<dbReference type="InterPro" id="IPR051418">
    <property type="entry name" value="Spondin/Thrombospondin_T1"/>
</dbReference>